<dbReference type="InterPro" id="IPR000847">
    <property type="entry name" value="LysR_HTH_N"/>
</dbReference>
<dbReference type="CDD" id="cd08417">
    <property type="entry name" value="PBP2_Nitroaromatics_like"/>
    <property type="match status" value="1"/>
</dbReference>
<dbReference type="Pfam" id="PF03466">
    <property type="entry name" value="LysR_substrate"/>
    <property type="match status" value="1"/>
</dbReference>
<comment type="similarity">
    <text evidence="1">Belongs to the LysR transcriptional regulatory family.</text>
</comment>
<evidence type="ECO:0000256" key="4">
    <source>
        <dbReference type="ARBA" id="ARBA00023163"/>
    </source>
</evidence>
<accession>A0A6S6XYH1</accession>
<evidence type="ECO:0000313" key="6">
    <source>
        <dbReference type="EMBL" id="CAB1367919.1"/>
    </source>
</evidence>
<dbReference type="PANTHER" id="PTHR30118">
    <property type="entry name" value="HTH-TYPE TRANSCRIPTIONAL REGULATOR LEUO-RELATED"/>
    <property type="match status" value="1"/>
</dbReference>
<sequence>MNKIDIRRGDIHLLVAFEAIYREGTVTRASEKLHITQSTLSHALRRLRELFGDPLFERQGNVMAPTAMARSLIGPIQAGLGMLENSVRQIVPSQPSRMRRKLNIGMVSVDEAGFLPQLVARLDQNLGYDFIVSSYESGKFEARLAAGKFDLAIQPLAPHSEHIHRQVLTREGVAVVARCGHPAVKAGKLTLEDYMSQRHIVLAPGNLWSDMIDLAFQQFRLNRQVQVRCHDQWTACKIVATTDCLLTASGTAIGKVLEHFPENQLLAVPNELKMMEQEVYIYWHESQDNDPANQWLRDNLSSIYKRGASKEKGSKVKNSP</sequence>
<dbReference type="InterPro" id="IPR050389">
    <property type="entry name" value="LysR-type_TF"/>
</dbReference>
<dbReference type="Gene3D" id="1.10.10.10">
    <property type="entry name" value="Winged helix-like DNA-binding domain superfamily/Winged helix DNA-binding domain"/>
    <property type="match status" value="1"/>
</dbReference>
<gene>
    <name evidence="6" type="ORF">DENOEST_0754</name>
</gene>
<dbReference type="InterPro" id="IPR005119">
    <property type="entry name" value="LysR_subst-bd"/>
</dbReference>
<keyword evidence="4" id="KW-0804">Transcription</keyword>
<dbReference type="GO" id="GO:0003700">
    <property type="term" value="F:DNA-binding transcription factor activity"/>
    <property type="evidence" value="ECO:0007669"/>
    <property type="project" value="InterPro"/>
</dbReference>
<evidence type="ECO:0000259" key="5">
    <source>
        <dbReference type="PROSITE" id="PS50931"/>
    </source>
</evidence>
<organism evidence="6 7">
    <name type="scientific">Denitratisoma oestradiolicum</name>
    <dbReference type="NCBI Taxonomy" id="311182"/>
    <lineage>
        <taxon>Bacteria</taxon>
        <taxon>Pseudomonadati</taxon>
        <taxon>Pseudomonadota</taxon>
        <taxon>Betaproteobacteria</taxon>
        <taxon>Nitrosomonadales</taxon>
        <taxon>Sterolibacteriaceae</taxon>
        <taxon>Denitratisoma</taxon>
    </lineage>
</organism>
<dbReference type="SUPFAM" id="SSF53850">
    <property type="entry name" value="Periplasmic binding protein-like II"/>
    <property type="match status" value="1"/>
</dbReference>
<dbReference type="Proteomes" id="UP000515733">
    <property type="component" value="Chromosome"/>
</dbReference>
<dbReference type="AlphaFoldDB" id="A0A6S6XYH1"/>
<dbReference type="SUPFAM" id="SSF46785">
    <property type="entry name" value="Winged helix' DNA-binding domain"/>
    <property type="match status" value="1"/>
</dbReference>
<dbReference type="InterPro" id="IPR036390">
    <property type="entry name" value="WH_DNA-bd_sf"/>
</dbReference>
<evidence type="ECO:0000313" key="7">
    <source>
        <dbReference type="Proteomes" id="UP000515733"/>
    </source>
</evidence>
<proteinExistence type="inferred from homology"/>
<dbReference type="GO" id="GO:0003677">
    <property type="term" value="F:DNA binding"/>
    <property type="evidence" value="ECO:0007669"/>
    <property type="project" value="UniProtKB-KW"/>
</dbReference>
<reference evidence="6 7" key="1">
    <citation type="submission" date="2020-03" db="EMBL/GenBank/DDBJ databases">
        <authorList>
            <consortium name="Genoscope - CEA"/>
            <person name="William W."/>
        </authorList>
    </citation>
    <scope>NUCLEOTIDE SEQUENCE [LARGE SCALE GENOMIC DNA]</scope>
    <source>
        <strain evidence="7">DSM 16959</strain>
    </source>
</reference>
<dbReference type="PANTHER" id="PTHR30118:SF15">
    <property type="entry name" value="TRANSCRIPTIONAL REGULATORY PROTEIN"/>
    <property type="match status" value="1"/>
</dbReference>
<dbReference type="PROSITE" id="PS50931">
    <property type="entry name" value="HTH_LYSR"/>
    <property type="match status" value="1"/>
</dbReference>
<dbReference type="EMBL" id="LR778301">
    <property type="protein sequence ID" value="CAB1367919.1"/>
    <property type="molecule type" value="Genomic_DNA"/>
</dbReference>
<keyword evidence="3" id="KW-0238">DNA-binding</keyword>
<dbReference type="PRINTS" id="PR00039">
    <property type="entry name" value="HTHLYSR"/>
</dbReference>
<dbReference type="KEGG" id="doe:DENOEST_0754"/>
<keyword evidence="2" id="KW-0805">Transcription regulation</keyword>
<dbReference type="InterPro" id="IPR036388">
    <property type="entry name" value="WH-like_DNA-bd_sf"/>
</dbReference>
<dbReference type="OrthoDB" id="8557381at2"/>
<evidence type="ECO:0000256" key="2">
    <source>
        <dbReference type="ARBA" id="ARBA00023015"/>
    </source>
</evidence>
<evidence type="ECO:0000256" key="3">
    <source>
        <dbReference type="ARBA" id="ARBA00023125"/>
    </source>
</evidence>
<keyword evidence="7" id="KW-1185">Reference proteome</keyword>
<dbReference type="InterPro" id="IPR037402">
    <property type="entry name" value="YidZ_PBP2"/>
</dbReference>
<protein>
    <submittedName>
        <fullName evidence="6">Putative PCP degradation transcriptional activation protein</fullName>
    </submittedName>
</protein>
<dbReference type="RefSeq" id="WP_145770039.1">
    <property type="nucleotide sequence ID" value="NZ_LR778301.1"/>
</dbReference>
<dbReference type="Gene3D" id="3.40.190.10">
    <property type="entry name" value="Periplasmic binding protein-like II"/>
    <property type="match status" value="2"/>
</dbReference>
<evidence type="ECO:0000256" key="1">
    <source>
        <dbReference type="ARBA" id="ARBA00009437"/>
    </source>
</evidence>
<name>A0A6S6XYH1_9PROT</name>
<dbReference type="Pfam" id="PF00126">
    <property type="entry name" value="HTH_1"/>
    <property type="match status" value="1"/>
</dbReference>
<feature type="domain" description="HTH lysR-type" evidence="5">
    <location>
        <begin position="10"/>
        <end position="66"/>
    </location>
</feature>